<evidence type="ECO:0000313" key="2">
    <source>
        <dbReference type="Proteomes" id="UP000266861"/>
    </source>
</evidence>
<protein>
    <submittedName>
        <fullName evidence="1">Uncharacterized protein</fullName>
    </submittedName>
</protein>
<comment type="caution">
    <text evidence="1">The sequence shown here is derived from an EMBL/GenBank/DDBJ whole genome shotgun (WGS) entry which is preliminary data.</text>
</comment>
<dbReference type="Proteomes" id="UP000266861">
    <property type="component" value="Unassembled WGS sequence"/>
</dbReference>
<sequence>MAFPNLGVWFIQVMTSMSRKLCLLSSFHKLLSTLHISGHTNYHNINISRICNKSIFTSAIAGLPAFTIPSTSRHIRFGTELTAPFVVEEEKETLVE</sequence>
<dbReference type="AlphaFoldDB" id="A0A397IJE7"/>
<organism evidence="1 2">
    <name type="scientific">Diversispora epigaea</name>
    <dbReference type="NCBI Taxonomy" id="1348612"/>
    <lineage>
        <taxon>Eukaryota</taxon>
        <taxon>Fungi</taxon>
        <taxon>Fungi incertae sedis</taxon>
        <taxon>Mucoromycota</taxon>
        <taxon>Glomeromycotina</taxon>
        <taxon>Glomeromycetes</taxon>
        <taxon>Diversisporales</taxon>
        <taxon>Diversisporaceae</taxon>
        <taxon>Diversispora</taxon>
    </lineage>
</organism>
<keyword evidence="2" id="KW-1185">Reference proteome</keyword>
<name>A0A397IJE7_9GLOM</name>
<gene>
    <name evidence="1" type="ORF">Glove_218g36</name>
</gene>
<dbReference type="EMBL" id="PQFF01000203">
    <property type="protein sequence ID" value="RHZ74992.1"/>
    <property type="molecule type" value="Genomic_DNA"/>
</dbReference>
<proteinExistence type="predicted"/>
<evidence type="ECO:0000313" key="1">
    <source>
        <dbReference type="EMBL" id="RHZ74992.1"/>
    </source>
</evidence>
<accession>A0A397IJE7</accession>
<reference evidence="1 2" key="1">
    <citation type="submission" date="2018-08" db="EMBL/GenBank/DDBJ databases">
        <title>Genome and evolution of the arbuscular mycorrhizal fungus Diversispora epigaea (formerly Glomus versiforme) and its bacterial endosymbionts.</title>
        <authorList>
            <person name="Sun X."/>
            <person name="Fei Z."/>
            <person name="Harrison M."/>
        </authorList>
    </citation>
    <scope>NUCLEOTIDE SEQUENCE [LARGE SCALE GENOMIC DNA]</scope>
    <source>
        <strain evidence="1 2">IT104</strain>
    </source>
</reference>